<keyword evidence="5" id="KW-0378">Hydrolase</keyword>
<dbReference type="SUPFAM" id="SSF52540">
    <property type="entry name" value="P-loop containing nucleoside triphosphate hydrolases"/>
    <property type="match status" value="2"/>
</dbReference>
<accession>A0A9W4GYU1</accession>
<dbReference type="InterPro" id="IPR000157">
    <property type="entry name" value="TIR_dom"/>
</dbReference>
<keyword evidence="6" id="KW-1185">Reference proteome</keyword>
<dbReference type="GO" id="GO:0007165">
    <property type="term" value="P:signal transduction"/>
    <property type="evidence" value="ECO:0007669"/>
    <property type="project" value="InterPro"/>
</dbReference>
<dbReference type="InterPro" id="IPR056681">
    <property type="entry name" value="DUF7779"/>
</dbReference>
<feature type="domain" description="DUF7779" evidence="4">
    <location>
        <begin position="743"/>
        <end position="832"/>
    </location>
</feature>
<dbReference type="EMBL" id="CAJVAX010000001">
    <property type="protein sequence ID" value="CAG7603107.1"/>
    <property type="molecule type" value="Genomic_DNA"/>
</dbReference>
<keyword evidence="5" id="KW-0326">Glycosidase</keyword>
<dbReference type="Gene3D" id="1.25.40.10">
    <property type="entry name" value="Tetratricopeptide repeat domain"/>
    <property type="match status" value="3"/>
</dbReference>
<proteinExistence type="predicted"/>
<evidence type="ECO:0000259" key="4">
    <source>
        <dbReference type="Pfam" id="PF25000"/>
    </source>
</evidence>
<dbReference type="Pfam" id="PF13374">
    <property type="entry name" value="TPR_10"/>
    <property type="match status" value="3"/>
</dbReference>
<dbReference type="NCBIfam" id="NF047398">
    <property type="entry name" value="AAA_KGGVGR"/>
    <property type="match status" value="1"/>
</dbReference>
<gene>
    <name evidence="5" type="ORF">SBRY_10589</name>
</gene>
<evidence type="ECO:0000313" key="6">
    <source>
        <dbReference type="Proteomes" id="UP001153328"/>
    </source>
</evidence>
<dbReference type="InterPro" id="IPR053137">
    <property type="entry name" value="NLR-like"/>
</dbReference>
<dbReference type="Gene3D" id="3.40.50.300">
    <property type="entry name" value="P-loop containing nucleotide triphosphate hydrolases"/>
    <property type="match status" value="2"/>
</dbReference>
<dbReference type="PANTHER" id="PTHR46082">
    <property type="entry name" value="ATP/GTP-BINDING PROTEIN-RELATED"/>
    <property type="match status" value="1"/>
</dbReference>
<name>A0A9W4GYU1_9ACTN</name>
<dbReference type="GO" id="GO:0043531">
    <property type="term" value="F:ADP binding"/>
    <property type="evidence" value="ECO:0007669"/>
    <property type="project" value="InterPro"/>
</dbReference>
<dbReference type="Pfam" id="PF13676">
    <property type="entry name" value="TIR_2"/>
    <property type="match status" value="1"/>
</dbReference>
<organism evidence="5 6">
    <name type="scientific">Actinacidiphila bryophytorum</name>
    <dbReference type="NCBI Taxonomy" id="1436133"/>
    <lineage>
        <taxon>Bacteria</taxon>
        <taxon>Bacillati</taxon>
        <taxon>Actinomycetota</taxon>
        <taxon>Actinomycetes</taxon>
        <taxon>Kitasatosporales</taxon>
        <taxon>Streptomycetaceae</taxon>
        <taxon>Actinacidiphila</taxon>
    </lineage>
</organism>
<dbReference type="Proteomes" id="UP001153328">
    <property type="component" value="Unassembled WGS sequence"/>
</dbReference>
<dbReference type="RefSeq" id="WP_205047992.1">
    <property type="nucleotide sequence ID" value="NZ_CAJVAX010000001.1"/>
</dbReference>
<feature type="region of interest" description="Disordered" evidence="1">
    <location>
        <begin position="475"/>
        <end position="501"/>
    </location>
</feature>
<feature type="compositionally biased region" description="Basic and acidic residues" evidence="1">
    <location>
        <begin position="479"/>
        <end position="493"/>
    </location>
</feature>
<feature type="domain" description="TIR" evidence="3">
    <location>
        <begin position="349"/>
        <end position="470"/>
    </location>
</feature>
<dbReference type="PANTHER" id="PTHR46082:SF6">
    <property type="entry name" value="AAA+ ATPASE DOMAIN-CONTAINING PROTEIN-RELATED"/>
    <property type="match status" value="1"/>
</dbReference>
<evidence type="ECO:0000259" key="2">
    <source>
        <dbReference type="Pfam" id="PF00931"/>
    </source>
</evidence>
<evidence type="ECO:0000259" key="3">
    <source>
        <dbReference type="Pfam" id="PF13676"/>
    </source>
</evidence>
<feature type="domain" description="NB-ARC" evidence="2">
    <location>
        <begin position="516"/>
        <end position="670"/>
    </location>
</feature>
<dbReference type="Gene3D" id="3.40.50.10140">
    <property type="entry name" value="Toll/interleukin-1 receptor homology (TIR) domain"/>
    <property type="match status" value="1"/>
</dbReference>
<reference evidence="5" key="1">
    <citation type="submission" date="2021-06" db="EMBL/GenBank/DDBJ databases">
        <authorList>
            <person name="Arsene-Ploetze F."/>
        </authorList>
    </citation>
    <scope>NUCLEOTIDE SEQUENCE</scope>
    <source>
        <strain evidence="5">SBRY1</strain>
    </source>
</reference>
<dbReference type="Pfam" id="PF00931">
    <property type="entry name" value="NB-ARC"/>
    <property type="match status" value="1"/>
</dbReference>
<dbReference type="InterPro" id="IPR035897">
    <property type="entry name" value="Toll_tir_struct_dom_sf"/>
</dbReference>
<dbReference type="Pfam" id="PF25000">
    <property type="entry name" value="DUF7779"/>
    <property type="match status" value="1"/>
</dbReference>
<dbReference type="NCBIfam" id="NF040586">
    <property type="entry name" value="FxSxx_TPR"/>
    <property type="match status" value="1"/>
</dbReference>
<dbReference type="InterPro" id="IPR011990">
    <property type="entry name" value="TPR-like_helical_dom_sf"/>
</dbReference>
<dbReference type="SUPFAM" id="SSF48452">
    <property type="entry name" value="TPR-like"/>
    <property type="match status" value="3"/>
</dbReference>
<dbReference type="GO" id="GO:0061809">
    <property type="term" value="F:NAD+ nucleosidase activity, cyclic ADP-ribose generating"/>
    <property type="evidence" value="ECO:0007669"/>
    <property type="project" value="UniProtKB-EC"/>
</dbReference>
<dbReference type="EC" id="3.2.2.6" evidence="5"/>
<dbReference type="InterPro" id="IPR027417">
    <property type="entry name" value="P-loop_NTPase"/>
</dbReference>
<dbReference type="InterPro" id="IPR002182">
    <property type="entry name" value="NB-ARC"/>
</dbReference>
<dbReference type="SUPFAM" id="SSF52200">
    <property type="entry name" value="Toll/Interleukin receptor TIR domain"/>
    <property type="match status" value="1"/>
</dbReference>
<evidence type="ECO:0000313" key="5">
    <source>
        <dbReference type="EMBL" id="CAG7603107.1"/>
    </source>
</evidence>
<sequence>MTRTTANRQDGRIVTFYSYKGGTGRTMALANAAWIIASQGKRVLVVDWDLEAPGLDRFLRPFLEPDALHDRPGVLDLINDYMLRVPEVLGGVSPGPEAMPRLEAWITSQADITQAVSPVNWSFAGGGLLDFISAGRQDRNYSSIFSQFNWNVFYEDQFGGQFLDALCRQFRREYDYVLVDSRTGLSDISDICTIHFPDVLVNCFTHNDQSIEGAAAVARRVEDTYGDRRIRILPVPMRVEDSEAERLEAARAKVRLTFDQLLARTGGVDLRRYWGQVEVPYKPTYAYEEILATFRDEQGTPASLLAACERLTEVITEGEVTALAPMSEEERQHYLKTVVRRRPPDPTHVFLSHVPEDQMWADWITRVLSEAGFTVGDARSQDGAGAGVPLRDDTDSKVRAASRTVAILSATYQKSPQARAVWEAVAATDPMGSRRALVPIKVGNIRLDHPFSDRTPVDLSALNEDSARKALLRAMDAPTEQREHPADATEGRPRYPGAEPPVWAAPVRNPAFTGREELLESLRDRLTEAGTATLLHGMGGVGKSQLAIEYAYRYRANYDVVWWIEAEFGDLALRQYSELAGPLGLADRDSISATADAVRDVLRRGEVYDRWLLIFDNATTPESIERLLVNRPGGHVVITTRNEGWAQIAARVEVEVFTRAESVDHLSHRVSAISAEEADAVADALGDLPLAIDQAAAWLNETGEEAAVYLSLLEQQLADLTAGQAAADTYPLQIGATWNLSVQQLNSPVAHRLLQICAHFGADPISLDLLHGREMTDALSALQPASEGTALVSRATQQLSRYALAKVDRKSRSLQVHRLVQAAVRASMTEEEQSAARGTVRNVLSGARPSEGDVERPENWPRYNTIWPHLKTPWMRLSLDDRIRRLMTEWLRYLRTRGEYDEAVELGEELLVRWDKEAGPDDRWTLHLRFQIANVLRSQGWYERALDIDRDVIARQRATLGDDDSQTLMTAGSLTADLRAVGRVREALDIDRETFDRSVDLFGEDHPRSLVAANNLAVSMRMAGDCYSALDVDSGNRDYRSETLGHDHPYTLASVINLGRDQRSCGDYESSAHTLRSAYNTACAQPNLGPESPSAQEAAKALAVTLRRLGMLNEAIELSQGVLDNCRRRLGDDSPETLVVRLGLAGHLAAAERHDEAYQETAELLGKFRRALGDSHPNTLACAVNHGINLLNTDRVHESLALCEQSSASLKKLLGAEHPFSMNCLVNLGNANAALGNSEQAEAHYREAHAALHASLGGDHPSTLTCVANLSILLLETDRAAEAEQLAGAGLDAIARKLGPKHPRVARLRSGQRVGLELDPHPV</sequence>
<evidence type="ECO:0000256" key="1">
    <source>
        <dbReference type="SAM" id="MobiDB-lite"/>
    </source>
</evidence>
<protein>
    <submittedName>
        <fullName evidence="5">ADP-ribosyl cyclase/cyclic ADP-ribose hydrolase</fullName>
        <ecNumber evidence="5">3.2.2.6</ecNumber>
    </submittedName>
</protein>
<dbReference type="Pfam" id="PF13424">
    <property type="entry name" value="TPR_12"/>
    <property type="match status" value="2"/>
</dbReference>
<comment type="caution">
    <text evidence="5">The sequence shown here is derived from an EMBL/GenBank/DDBJ whole genome shotgun (WGS) entry which is preliminary data.</text>
</comment>